<dbReference type="EMBL" id="LAZR01017619">
    <property type="protein sequence ID" value="KKL99667.1"/>
    <property type="molecule type" value="Genomic_DNA"/>
</dbReference>
<accession>A0A0F9JL24</accession>
<comment type="caution">
    <text evidence="1">The sequence shown here is derived from an EMBL/GenBank/DDBJ whole genome shotgun (WGS) entry which is preliminary data.</text>
</comment>
<organism evidence="1">
    <name type="scientific">marine sediment metagenome</name>
    <dbReference type="NCBI Taxonomy" id="412755"/>
    <lineage>
        <taxon>unclassified sequences</taxon>
        <taxon>metagenomes</taxon>
        <taxon>ecological metagenomes</taxon>
    </lineage>
</organism>
<protein>
    <submittedName>
        <fullName evidence="1">Uncharacterized protein</fullName>
    </submittedName>
</protein>
<dbReference type="AlphaFoldDB" id="A0A0F9JL24"/>
<sequence>MNKDVFVGYNTIESYNNKKLFEKNSLTRNFNDVLNTINKIDDEGIRRDAHKKILNNGSGKVRDA</sequence>
<reference evidence="1" key="1">
    <citation type="journal article" date="2015" name="Nature">
        <title>Complex archaea that bridge the gap between prokaryotes and eukaryotes.</title>
        <authorList>
            <person name="Spang A."/>
            <person name="Saw J.H."/>
            <person name="Jorgensen S.L."/>
            <person name="Zaremba-Niedzwiedzka K."/>
            <person name="Martijn J."/>
            <person name="Lind A.E."/>
            <person name="van Eijk R."/>
            <person name="Schleper C."/>
            <person name="Guy L."/>
            <person name="Ettema T.J."/>
        </authorList>
    </citation>
    <scope>NUCLEOTIDE SEQUENCE</scope>
</reference>
<proteinExistence type="predicted"/>
<evidence type="ECO:0000313" key="1">
    <source>
        <dbReference type="EMBL" id="KKL99667.1"/>
    </source>
</evidence>
<gene>
    <name evidence="1" type="ORF">LCGC14_1812120</name>
</gene>
<name>A0A0F9JL24_9ZZZZ</name>